<name>A0ABT0DWZ8_9SPHN</name>
<organism evidence="1 2">
    <name type="scientific">Sphingobium agri</name>
    <dbReference type="NCBI Taxonomy" id="2933566"/>
    <lineage>
        <taxon>Bacteria</taxon>
        <taxon>Pseudomonadati</taxon>
        <taxon>Pseudomonadota</taxon>
        <taxon>Alphaproteobacteria</taxon>
        <taxon>Sphingomonadales</taxon>
        <taxon>Sphingomonadaceae</taxon>
        <taxon>Sphingobium</taxon>
    </lineage>
</organism>
<evidence type="ECO:0000313" key="2">
    <source>
        <dbReference type="Proteomes" id="UP001203512"/>
    </source>
</evidence>
<protein>
    <recommendedName>
        <fullName evidence="3">Lipoprotein</fullName>
    </recommendedName>
</protein>
<dbReference type="Proteomes" id="UP001203512">
    <property type="component" value="Unassembled WGS sequence"/>
</dbReference>
<proteinExistence type="predicted"/>
<dbReference type="PROSITE" id="PS51257">
    <property type="entry name" value="PROKAR_LIPOPROTEIN"/>
    <property type="match status" value="1"/>
</dbReference>
<sequence>MSMRISEQIAGAGLMCLALAACDQGGDKAAHPFEGSSAARQAVADCATGAGAKWERSCSVEQDGRVLTIRHPDGGFRRFRMLEDQRGVASADGAEPAKIAIVGDDQIEVSAGDDRYRLPATISRAAAP</sequence>
<dbReference type="EMBL" id="JALKHS010000006">
    <property type="protein sequence ID" value="MCK0531643.1"/>
    <property type="molecule type" value="Genomic_DNA"/>
</dbReference>
<dbReference type="RefSeq" id="WP_247231200.1">
    <property type="nucleotide sequence ID" value="NZ_JALKHS010000006.1"/>
</dbReference>
<evidence type="ECO:0008006" key="3">
    <source>
        <dbReference type="Google" id="ProtNLM"/>
    </source>
</evidence>
<comment type="caution">
    <text evidence="1">The sequence shown here is derived from an EMBL/GenBank/DDBJ whole genome shotgun (WGS) entry which is preliminary data.</text>
</comment>
<accession>A0ABT0DWZ8</accession>
<reference evidence="1 2" key="1">
    <citation type="submission" date="2022-04" db="EMBL/GenBank/DDBJ databases">
        <authorList>
            <person name="Huq M.A."/>
        </authorList>
    </citation>
    <scope>NUCLEOTIDE SEQUENCE [LARGE SCALE GENOMIC DNA]</scope>
    <source>
        <strain evidence="1 2">MAH-33</strain>
    </source>
</reference>
<evidence type="ECO:0000313" key="1">
    <source>
        <dbReference type="EMBL" id="MCK0531643.1"/>
    </source>
</evidence>
<gene>
    <name evidence="1" type="ORF">MU848_08640</name>
</gene>
<keyword evidence="2" id="KW-1185">Reference proteome</keyword>